<dbReference type="AlphaFoldDB" id="A0A0U2WP76"/>
<dbReference type="GO" id="GO:0016887">
    <property type="term" value="F:ATP hydrolysis activity"/>
    <property type="evidence" value="ECO:0007669"/>
    <property type="project" value="InterPro"/>
</dbReference>
<evidence type="ECO:0000259" key="4">
    <source>
        <dbReference type="PROSITE" id="PS50893"/>
    </source>
</evidence>
<name>A0A0U2WP76_9ENTE</name>
<protein>
    <recommendedName>
        <fullName evidence="4">ABC transporter domain-containing protein</fullName>
    </recommendedName>
</protein>
<dbReference type="FunFam" id="3.40.50.300:FF:000011">
    <property type="entry name" value="Putative ABC transporter ATP-binding component"/>
    <property type="match status" value="1"/>
</dbReference>
<keyword evidence="2" id="KW-0067">ATP-binding</keyword>
<dbReference type="NCBIfam" id="NF000355">
    <property type="entry name" value="ribo_prot_ABC_F"/>
    <property type="match status" value="1"/>
</dbReference>
<dbReference type="Proteomes" id="UP000067523">
    <property type="component" value="Chromosome"/>
</dbReference>
<reference evidence="6" key="1">
    <citation type="submission" date="2015-12" db="EMBL/GenBank/DDBJ databases">
        <authorList>
            <person name="Lauer A."/>
            <person name="Humrighouse B."/>
            <person name="Loparev V."/>
            <person name="Shewmaker P.L."/>
            <person name="Whitney A.M."/>
            <person name="McLaughlin R.W."/>
        </authorList>
    </citation>
    <scope>NUCLEOTIDE SEQUENCE [LARGE SCALE GENOMIC DNA]</scope>
    <source>
        <strain evidence="6">LMG 26678</strain>
    </source>
</reference>
<dbReference type="EMBL" id="CP013655">
    <property type="protein sequence ID" value="ALS37062.1"/>
    <property type="molecule type" value="Genomic_DNA"/>
</dbReference>
<dbReference type="InterPro" id="IPR032781">
    <property type="entry name" value="ABC_tran_Xtn"/>
</dbReference>
<dbReference type="Gene3D" id="3.40.50.300">
    <property type="entry name" value="P-loop containing nucleotide triphosphate hydrolases"/>
    <property type="match status" value="2"/>
</dbReference>
<dbReference type="InterPro" id="IPR051309">
    <property type="entry name" value="ABCF_ATPase"/>
</dbReference>
<evidence type="ECO:0000256" key="1">
    <source>
        <dbReference type="ARBA" id="ARBA00022741"/>
    </source>
</evidence>
<keyword evidence="6" id="KW-1185">Reference proteome</keyword>
<evidence type="ECO:0000256" key="2">
    <source>
        <dbReference type="ARBA" id="ARBA00022840"/>
    </source>
</evidence>
<dbReference type="SUPFAM" id="SSF52540">
    <property type="entry name" value="P-loop containing nucleoside triphosphate hydrolases"/>
    <property type="match status" value="2"/>
</dbReference>
<dbReference type="GO" id="GO:0005524">
    <property type="term" value="F:ATP binding"/>
    <property type="evidence" value="ECO:0007669"/>
    <property type="project" value="UniProtKB-KW"/>
</dbReference>
<evidence type="ECO:0000313" key="5">
    <source>
        <dbReference type="EMBL" id="ALS37062.1"/>
    </source>
</evidence>
<dbReference type="InterPro" id="IPR003439">
    <property type="entry name" value="ABC_transporter-like_ATP-bd"/>
</dbReference>
<dbReference type="KEGG" id="erx:ATZ35_07800"/>
<feature type="domain" description="ABC transporter" evidence="4">
    <location>
        <begin position="3"/>
        <end position="255"/>
    </location>
</feature>
<dbReference type="CDD" id="cd03221">
    <property type="entry name" value="ABCF_EF-3"/>
    <property type="match status" value="2"/>
</dbReference>
<dbReference type="InterPro" id="IPR003593">
    <property type="entry name" value="AAA+_ATPase"/>
</dbReference>
<evidence type="ECO:0000256" key="3">
    <source>
        <dbReference type="SAM" id="Coils"/>
    </source>
</evidence>
<dbReference type="RefSeq" id="WP_208930269.1">
    <property type="nucleotide sequence ID" value="NZ_CP013655.1"/>
</dbReference>
<dbReference type="SMART" id="SM00382">
    <property type="entry name" value="AAA"/>
    <property type="match status" value="2"/>
</dbReference>
<proteinExistence type="predicted"/>
<dbReference type="InterPro" id="IPR027417">
    <property type="entry name" value="P-loop_NTPase"/>
</dbReference>
<feature type="domain" description="ABC transporter" evidence="4">
    <location>
        <begin position="329"/>
        <end position="532"/>
    </location>
</feature>
<feature type="coiled-coil region" evidence="3">
    <location>
        <begin position="233"/>
        <end position="304"/>
    </location>
</feature>
<keyword evidence="3" id="KW-0175">Coiled coil</keyword>
<keyword evidence="1" id="KW-0547">Nucleotide-binding</keyword>
<accession>A0A0U2WP76</accession>
<evidence type="ECO:0000313" key="6">
    <source>
        <dbReference type="Proteomes" id="UP000067523"/>
    </source>
</evidence>
<sequence length="535" mass="61697">MLVQLQKITKNYGTVPLFEALNLQINKGDKIGLIGANGSGKSTILKIITGLETVDSGTVSCKKNSHIGYLVQMPEASEQQVKEYLLATFTELNLIQKQLTYLEEEMAISGCDLEKVLTRYGQKQEEFQQAGGYEIENKLDMITNGLMIKHLMTKKLSELSGGEQTIVNLARILLQENDLVLLDEPTNHLDTKRITWLEGYLSHEKTAYLIVSHDRLFLDHTVEKIVELEDGRIQEYKGNYSTYKKQKEEQLEKLRKDFEQQQKEIQKLKLAIRRFRQWGHEGDNEKFFKKAKQLEKRLEKIQKIPKPKNDSSKLGKTFTEMSRSGKEVLQFKELSKSYAGKVLFDKIDFSLFWQDHAAIIGENGSGKSTLLKLALKLEHFESGEIKQGTNLQIGYLPQVIEYERPNQTVLQSFSEACSLVEQNSRQALAKYSFYSEDVTKQVRFLSGGEKIRLELAKLMHKEVNFLVLDEPTNHLDIETREEIEEILEEFKGTMLVVSHDRFFLQKMFETFLMVDQHKIRKKLGTYMDVIATADE</sequence>
<dbReference type="PROSITE" id="PS50893">
    <property type="entry name" value="ABC_TRANSPORTER_2"/>
    <property type="match status" value="2"/>
</dbReference>
<dbReference type="PANTHER" id="PTHR42855">
    <property type="entry name" value="ABC TRANSPORTER ATP-BINDING SUBUNIT"/>
    <property type="match status" value="1"/>
</dbReference>
<organism evidence="5 6">
    <name type="scientific">Enterococcus rotai</name>
    <dbReference type="NCBI Taxonomy" id="118060"/>
    <lineage>
        <taxon>Bacteria</taxon>
        <taxon>Bacillati</taxon>
        <taxon>Bacillota</taxon>
        <taxon>Bacilli</taxon>
        <taxon>Lactobacillales</taxon>
        <taxon>Enterococcaceae</taxon>
        <taxon>Enterococcus</taxon>
    </lineage>
</organism>
<dbReference type="Pfam" id="PF00005">
    <property type="entry name" value="ABC_tran"/>
    <property type="match status" value="2"/>
</dbReference>
<dbReference type="PANTHER" id="PTHR42855:SF2">
    <property type="entry name" value="DRUG RESISTANCE ABC TRANSPORTER,ATP-BINDING PROTEIN"/>
    <property type="match status" value="1"/>
</dbReference>
<dbReference type="STRING" id="118060.ATZ35_07800"/>
<dbReference type="Pfam" id="PF12848">
    <property type="entry name" value="ABC_tran_Xtn"/>
    <property type="match status" value="1"/>
</dbReference>
<gene>
    <name evidence="5" type="ORF">ATZ35_07800</name>
</gene>